<keyword evidence="2" id="KW-1185">Reference proteome</keyword>
<dbReference type="AlphaFoldDB" id="A0A8T0G646"/>
<name>A0A8T0G646_CERPU</name>
<proteinExistence type="predicted"/>
<accession>A0A8T0G646</accession>
<evidence type="ECO:0000313" key="1">
    <source>
        <dbReference type="EMBL" id="KAG0554753.1"/>
    </source>
</evidence>
<reference evidence="1" key="1">
    <citation type="submission" date="2020-06" db="EMBL/GenBank/DDBJ databases">
        <title>WGS assembly of Ceratodon purpureus strain R40.</title>
        <authorList>
            <person name="Carey S.B."/>
            <person name="Jenkins J."/>
            <person name="Shu S."/>
            <person name="Lovell J.T."/>
            <person name="Sreedasyam A."/>
            <person name="Maumus F."/>
            <person name="Tiley G.P."/>
            <person name="Fernandez-Pozo N."/>
            <person name="Barry K."/>
            <person name="Chen C."/>
            <person name="Wang M."/>
            <person name="Lipzen A."/>
            <person name="Daum C."/>
            <person name="Saski C.A."/>
            <person name="Payton A.C."/>
            <person name="Mcbreen J.C."/>
            <person name="Conrad R.E."/>
            <person name="Kollar L.M."/>
            <person name="Olsson S."/>
            <person name="Huttunen S."/>
            <person name="Landis J.B."/>
            <person name="Wickett N.J."/>
            <person name="Johnson M.G."/>
            <person name="Rensing S.A."/>
            <person name="Grimwood J."/>
            <person name="Schmutz J."/>
            <person name="Mcdaniel S.F."/>
        </authorList>
    </citation>
    <scope>NUCLEOTIDE SEQUENCE</scope>
    <source>
        <strain evidence="1">R40</strain>
    </source>
</reference>
<dbReference type="EMBL" id="CM026433">
    <property type="protein sequence ID" value="KAG0554753.1"/>
    <property type="molecule type" value="Genomic_DNA"/>
</dbReference>
<sequence length="79" mass="8772">MQGFERNQEGNLLPVFSKGTSLCSLCGQVRTKKLTHDSVFSTTPLLDQPSPSPRALPSFIPIEDYVIHQSIVQMLASWP</sequence>
<gene>
    <name evidence="1" type="ORF">KC19_12G115600</name>
</gene>
<protein>
    <submittedName>
        <fullName evidence="1">Uncharacterized protein</fullName>
    </submittedName>
</protein>
<evidence type="ECO:0000313" key="2">
    <source>
        <dbReference type="Proteomes" id="UP000822688"/>
    </source>
</evidence>
<dbReference type="Proteomes" id="UP000822688">
    <property type="component" value="Chromosome 12"/>
</dbReference>
<organism evidence="1 2">
    <name type="scientific">Ceratodon purpureus</name>
    <name type="common">Fire moss</name>
    <name type="synonym">Dicranum purpureum</name>
    <dbReference type="NCBI Taxonomy" id="3225"/>
    <lineage>
        <taxon>Eukaryota</taxon>
        <taxon>Viridiplantae</taxon>
        <taxon>Streptophyta</taxon>
        <taxon>Embryophyta</taxon>
        <taxon>Bryophyta</taxon>
        <taxon>Bryophytina</taxon>
        <taxon>Bryopsida</taxon>
        <taxon>Dicranidae</taxon>
        <taxon>Pseudoditrichales</taxon>
        <taxon>Ditrichaceae</taxon>
        <taxon>Ceratodon</taxon>
    </lineage>
</organism>
<comment type="caution">
    <text evidence="1">The sequence shown here is derived from an EMBL/GenBank/DDBJ whole genome shotgun (WGS) entry which is preliminary data.</text>
</comment>